<dbReference type="Proteomes" id="UP001303046">
    <property type="component" value="Unassembled WGS sequence"/>
</dbReference>
<gene>
    <name evidence="1" type="primary">Necator_chrX.g25071</name>
    <name evidence="1" type="ORF">RB195_024905</name>
</gene>
<evidence type="ECO:0000313" key="1">
    <source>
        <dbReference type="EMBL" id="KAK6764751.1"/>
    </source>
</evidence>
<dbReference type="EMBL" id="JAVFWL010000006">
    <property type="protein sequence ID" value="KAK6764751.1"/>
    <property type="molecule type" value="Genomic_DNA"/>
</dbReference>
<proteinExistence type="predicted"/>
<comment type="caution">
    <text evidence="1">The sequence shown here is derived from an EMBL/GenBank/DDBJ whole genome shotgun (WGS) entry which is preliminary data.</text>
</comment>
<keyword evidence="2" id="KW-1185">Reference proteome</keyword>
<sequence>MSLEEKKACGRPSEVDDHLLKATTEDDPLKITREIAQELGLDHSKVVRHLEKIGKVKKSKKFRKKSIVTTVRKLHPSMAFAPAVQWTTSSSITELGPTFVSAANEVTTKFSITKKSVRRSRPAAVFATAVGALIVENSAKPTAVIPPSQLFSKQEKRIMTKQFLTHQIHNGWPYDDRFYRPDVDTFSLQQRQRMAQIYFADN</sequence>
<name>A0ABR1EQ14_NECAM</name>
<accession>A0ABR1EQ14</accession>
<dbReference type="PANTHER" id="PTHR46060:SF2">
    <property type="entry name" value="HISTONE-LYSINE N-METHYLTRANSFERASE SETMAR"/>
    <property type="match status" value="1"/>
</dbReference>
<evidence type="ECO:0000313" key="2">
    <source>
        <dbReference type="Proteomes" id="UP001303046"/>
    </source>
</evidence>
<reference evidence="1 2" key="1">
    <citation type="submission" date="2023-08" db="EMBL/GenBank/DDBJ databases">
        <title>A Necator americanus chromosomal reference genome.</title>
        <authorList>
            <person name="Ilik V."/>
            <person name="Petrzelkova K.J."/>
            <person name="Pardy F."/>
            <person name="Fuh T."/>
            <person name="Niatou-Singa F.S."/>
            <person name="Gouil Q."/>
            <person name="Baker L."/>
            <person name="Ritchie M.E."/>
            <person name="Jex A.R."/>
            <person name="Gazzola D."/>
            <person name="Li H."/>
            <person name="Toshio Fujiwara R."/>
            <person name="Zhan B."/>
            <person name="Aroian R.V."/>
            <person name="Pafco B."/>
            <person name="Schwarz E.M."/>
        </authorList>
    </citation>
    <scope>NUCLEOTIDE SEQUENCE [LARGE SCALE GENOMIC DNA]</scope>
    <source>
        <strain evidence="1 2">Aroian</strain>
        <tissue evidence="1">Whole animal</tissue>
    </source>
</reference>
<organism evidence="1 2">
    <name type="scientific">Necator americanus</name>
    <name type="common">Human hookworm</name>
    <dbReference type="NCBI Taxonomy" id="51031"/>
    <lineage>
        <taxon>Eukaryota</taxon>
        <taxon>Metazoa</taxon>
        <taxon>Ecdysozoa</taxon>
        <taxon>Nematoda</taxon>
        <taxon>Chromadorea</taxon>
        <taxon>Rhabditida</taxon>
        <taxon>Rhabditina</taxon>
        <taxon>Rhabditomorpha</taxon>
        <taxon>Strongyloidea</taxon>
        <taxon>Ancylostomatidae</taxon>
        <taxon>Bunostominae</taxon>
        <taxon>Necator</taxon>
    </lineage>
</organism>
<protein>
    <submittedName>
        <fullName evidence="1">Uncharacterized protein</fullName>
    </submittedName>
</protein>
<dbReference type="InterPro" id="IPR052709">
    <property type="entry name" value="Transposase-MT_Hybrid"/>
</dbReference>
<dbReference type="PANTHER" id="PTHR46060">
    <property type="entry name" value="MARINER MOS1 TRANSPOSASE-LIKE PROTEIN"/>
    <property type="match status" value="1"/>
</dbReference>